<gene>
    <name evidence="2" type="ORF">L596_012165</name>
</gene>
<keyword evidence="3" id="KW-1185">Reference proteome</keyword>
<accession>A0A4U5NWA9</accession>
<keyword evidence="1" id="KW-0472">Membrane</keyword>
<protein>
    <submittedName>
        <fullName evidence="2">Uncharacterized protein</fullName>
    </submittedName>
</protein>
<proteinExistence type="predicted"/>
<name>A0A4U5NWA9_STECR</name>
<reference evidence="2 3" key="1">
    <citation type="journal article" date="2015" name="Genome Biol.">
        <title>Comparative genomics of Steinernema reveals deeply conserved gene regulatory networks.</title>
        <authorList>
            <person name="Dillman A.R."/>
            <person name="Macchietto M."/>
            <person name="Porter C.F."/>
            <person name="Rogers A."/>
            <person name="Williams B."/>
            <person name="Antoshechkin I."/>
            <person name="Lee M.M."/>
            <person name="Goodwin Z."/>
            <person name="Lu X."/>
            <person name="Lewis E.E."/>
            <person name="Goodrich-Blair H."/>
            <person name="Stock S.P."/>
            <person name="Adams B.J."/>
            <person name="Sternberg P.W."/>
            <person name="Mortazavi A."/>
        </authorList>
    </citation>
    <scope>NUCLEOTIDE SEQUENCE [LARGE SCALE GENOMIC DNA]</scope>
    <source>
        <strain evidence="2 3">ALL</strain>
    </source>
</reference>
<feature type="transmembrane region" description="Helical" evidence="1">
    <location>
        <begin position="74"/>
        <end position="102"/>
    </location>
</feature>
<organism evidence="2 3">
    <name type="scientific">Steinernema carpocapsae</name>
    <name type="common">Entomopathogenic nematode</name>
    <dbReference type="NCBI Taxonomy" id="34508"/>
    <lineage>
        <taxon>Eukaryota</taxon>
        <taxon>Metazoa</taxon>
        <taxon>Ecdysozoa</taxon>
        <taxon>Nematoda</taxon>
        <taxon>Chromadorea</taxon>
        <taxon>Rhabditida</taxon>
        <taxon>Tylenchina</taxon>
        <taxon>Panagrolaimomorpha</taxon>
        <taxon>Strongyloidoidea</taxon>
        <taxon>Steinernematidae</taxon>
        <taxon>Steinernema</taxon>
    </lineage>
</organism>
<evidence type="ECO:0000313" key="2">
    <source>
        <dbReference type="EMBL" id="TKR87828.1"/>
    </source>
</evidence>
<evidence type="ECO:0000313" key="3">
    <source>
        <dbReference type="Proteomes" id="UP000298663"/>
    </source>
</evidence>
<evidence type="ECO:0000256" key="1">
    <source>
        <dbReference type="SAM" id="Phobius"/>
    </source>
</evidence>
<dbReference type="EMBL" id="AZBU02000003">
    <property type="protein sequence ID" value="TKR87828.1"/>
    <property type="molecule type" value="Genomic_DNA"/>
</dbReference>
<comment type="caution">
    <text evidence="2">The sequence shown here is derived from an EMBL/GenBank/DDBJ whole genome shotgun (WGS) entry which is preliminary data.</text>
</comment>
<feature type="transmembrane region" description="Helical" evidence="1">
    <location>
        <begin position="33"/>
        <end position="54"/>
    </location>
</feature>
<dbReference type="AlphaFoldDB" id="A0A4U5NWA9"/>
<keyword evidence="1" id="KW-0812">Transmembrane</keyword>
<keyword evidence="1" id="KW-1133">Transmembrane helix</keyword>
<dbReference type="Proteomes" id="UP000298663">
    <property type="component" value="Unassembled WGS sequence"/>
</dbReference>
<feature type="transmembrane region" description="Helical" evidence="1">
    <location>
        <begin position="123"/>
        <end position="141"/>
    </location>
</feature>
<sequence>MQNNIFGHYWEMRPIEFLASIVAKSVARISFEAILALFVILMCSYIIGISFVTIRNASRNKLEVVSPQPDTWTFYAYTILDCVTFTATNCLYVILCCLIILLTYIHVAFPLVSYQMTCNQKKNFFIAANVVTAISVLLEMMRRLHLPDLGVKFVFVLTVIRPDKAIQVSQQLRQPARSHPMMAPHFIFMFVTIGTKLAHSYAKIEKAGEDLISHVDWIHHIAEIGRKLILPRNMTMMFFSLIAMRTYRTTTLSLLKKLKTKIMSRKPMEQPAPVNSHEAIWNVLQSQETAL</sequence>
<reference evidence="2 3" key="2">
    <citation type="journal article" date="2019" name="G3 (Bethesda)">
        <title>Hybrid Assembly of the Genome of the Entomopathogenic Nematode Steinernema carpocapsae Identifies the X-Chromosome.</title>
        <authorList>
            <person name="Serra L."/>
            <person name="Macchietto M."/>
            <person name="Macias-Munoz A."/>
            <person name="McGill C.J."/>
            <person name="Rodriguez I.M."/>
            <person name="Rodriguez B."/>
            <person name="Murad R."/>
            <person name="Mortazavi A."/>
        </authorList>
    </citation>
    <scope>NUCLEOTIDE SEQUENCE [LARGE SCALE GENOMIC DNA]</scope>
    <source>
        <strain evidence="2 3">ALL</strain>
    </source>
</reference>